<proteinExistence type="predicted"/>
<comment type="caution">
    <text evidence="2">The sequence shown here is derived from an EMBL/GenBank/DDBJ whole genome shotgun (WGS) entry which is preliminary data.</text>
</comment>
<evidence type="ECO:0000256" key="1">
    <source>
        <dbReference type="SAM" id="MobiDB-lite"/>
    </source>
</evidence>
<sequence length="276" mass="29908">MGTLTSSSSSEPQSPLLPLQHHHNVNSPSATAVDPTTTDPPPPRSSLPAVDHHYNNVSRDPTCTECSITILLFALFFGGLWTVLSYGESKPYSPSADVISAFVSIEKNNGSTGHAGRLLTANWAVTLHLDSSTFCCQAVHPYRIEASVFQADGNDSSSSSSAGGGGQQYLLASTRRFTGSTAKSGQDHTTFSIQLRAEEADVGEHAVANVMEAVEENRLRFNLLVLVWVRVNDRYYLARIGCDPVWIESSSITGNEFRKNTKKCQVQVTSQTKPMS</sequence>
<evidence type="ECO:0000313" key="3">
    <source>
        <dbReference type="Proteomes" id="UP001154282"/>
    </source>
</evidence>
<feature type="compositionally biased region" description="Low complexity" evidence="1">
    <location>
        <begin position="27"/>
        <end position="37"/>
    </location>
</feature>
<keyword evidence="3" id="KW-1185">Reference proteome</keyword>
<name>A0AAV0N6D5_9ROSI</name>
<protein>
    <submittedName>
        <fullName evidence="2">Uncharacterized protein</fullName>
    </submittedName>
</protein>
<gene>
    <name evidence="2" type="ORF">LITE_LOCUS31801</name>
</gene>
<feature type="compositionally biased region" description="Low complexity" evidence="1">
    <location>
        <begin position="1"/>
        <end position="19"/>
    </location>
</feature>
<dbReference type="Proteomes" id="UP001154282">
    <property type="component" value="Unassembled WGS sequence"/>
</dbReference>
<dbReference type="AlphaFoldDB" id="A0AAV0N6D5"/>
<feature type="region of interest" description="Disordered" evidence="1">
    <location>
        <begin position="1"/>
        <end position="53"/>
    </location>
</feature>
<organism evidence="2 3">
    <name type="scientific">Linum tenue</name>
    <dbReference type="NCBI Taxonomy" id="586396"/>
    <lineage>
        <taxon>Eukaryota</taxon>
        <taxon>Viridiplantae</taxon>
        <taxon>Streptophyta</taxon>
        <taxon>Embryophyta</taxon>
        <taxon>Tracheophyta</taxon>
        <taxon>Spermatophyta</taxon>
        <taxon>Magnoliopsida</taxon>
        <taxon>eudicotyledons</taxon>
        <taxon>Gunneridae</taxon>
        <taxon>Pentapetalae</taxon>
        <taxon>rosids</taxon>
        <taxon>fabids</taxon>
        <taxon>Malpighiales</taxon>
        <taxon>Linaceae</taxon>
        <taxon>Linum</taxon>
    </lineage>
</organism>
<reference evidence="2" key="1">
    <citation type="submission" date="2022-08" db="EMBL/GenBank/DDBJ databases">
        <authorList>
            <person name="Gutierrez-Valencia J."/>
        </authorList>
    </citation>
    <scope>NUCLEOTIDE SEQUENCE</scope>
</reference>
<accession>A0AAV0N6D5</accession>
<dbReference type="EMBL" id="CAMGYJ010000008">
    <property type="protein sequence ID" value="CAI0453951.1"/>
    <property type="molecule type" value="Genomic_DNA"/>
</dbReference>
<evidence type="ECO:0000313" key="2">
    <source>
        <dbReference type="EMBL" id="CAI0453951.1"/>
    </source>
</evidence>